<proteinExistence type="predicted"/>
<dbReference type="Proteomes" id="UP000700732">
    <property type="component" value="Unassembled WGS sequence"/>
</dbReference>
<sequence>MEQMNVLTDNIPPMKKGQLNIYKPSDIKRWGTERFLETTAAKEPFILQFPEFSEVENQRMDDLMAEGDQGAV</sequence>
<name>A0ABR6W272_9BACT</name>
<protein>
    <submittedName>
        <fullName evidence="1">Uncharacterized protein</fullName>
    </submittedName>
</protein>
<accession>A0ABR6W272</accession>
<evidence type="ECO:0000313" key="1">
    <source>
        <dbReference type="EMBL" id="MBC3790211.1"/>
    </source>
</evidence>
<comment type="caution">
    <text evidence="1">The sequence shown here is derived from an EMBL/GenBank/DDBJ whole genome shotgun (WGS) entry which is preliminary data.</text>
</comment>
<gene>
    <name evidence="1" type="ORF">FH603_696</name>
</gene>
<dbReference type="RefSeq" id="WP_186736050.1">
    <property type="nucleotide sequence ID" value="NZ_VFIA01000003.1"/>
</dbReference>
<evidence type="ECO:0000313" key="2">
    <source>
        <dbReference type="Proteomes" id="UP000700732"/>
    </source>
</evidence>
<keyword evidence="2" id="KW-1185">Reference proteome</keyword>
<organism evidence="1 2">
    <name type="scientific">Spirosoma utsteinense</name>
    <dbReference type="NCBI Taxonomy" id="2585773"/>
    <lineage>
        <taxon>Bacteria</taxon>
        <taxon>Pseudomonadati</taxon>
        <taxon>Bacteroidota</taxon>
        <taxon>Cytophagia</taxon>
        <taxon>Cytophagales</taxon>
        <taxon>Cytophagaceae</taxon>
        <taxon>Spirosoma</taxon>
    </lineage>
</organism>
<dbReference type="EMBL" id="VFIA01000003">
    <property type="protein sequence ID" value="MBC3790211.1"/>
    <property type="molecule type" value="Genomic_DNA"/>
</dbReference>
<reference evidence="1 2" key="1">
    <citation type="submission" date="2019-06" db="EMBL/GenBank/DDBJ databases">
        <title>Spirosoma utsteinense sp. nov. isolated from Antarctic ice-free soils.</title>
        <authorList>
            <person name="Tahon G."/>
        </authorList>
    </citation>
    <scope>NUCLEOTIDE SEQUENCE [LARGE SCALE GENOMIC DNA]</scope>
    <source>
        <strain evidence="1 2">LMG 31447</strain>
    </source>
</reference>